<evidence type="ECO:0000313" key="2">
    <source>
        <dbReference type="Proteomes" id="UP000033352"/>
    </source>
</evidence>
<organism evidence="1 2">
    <name type="scientific">Enterobacter sichuanensis</name>
    <dbReference type="NCBI Taxonomy" id="2071710"/>
    <lineage>
        <taxon>Bacteria</taxon>
        <taxon>Pseudomonadati</taxon>
        <taxon>Pseudomonadota</taxon>
        <taxon>Gammaproteobacteria</taxon>
        <taxon>Enterobacterales</taxon>
        <taxon>Enterobacteriaceae</taxon>
        <taxon>Enterobacter</taxon>
        <taxon>Enterobacter cloacae complex</taxon>
    </lineage>
</organism>
<proteinExistence type="predicted"/>
<dbReference type="NCBIfam" id="NF033894">
    <property type="entry name" value="Eex_IncN"/>
    <property type="match status" value="1"/>
</dbReference>
<dbReference type="InterPro" id="IPR047937">
    <property type="entry name" value="Eex_IncN-like"/>
</dbReference>
<keyword evidence="1" id="KW-0449">Lipoprotein</keyword>
<dbReference type="Proteomes" id="UP000033352">
    <property type="component" value="Unassembled WGS sequence"/>
</dbReference>
<comment type="caution">
    <text evidence="1">The sequence shown here is derived from an EMBL/GenBank/DDBJ whole genome shotgun (WGS) entry which is preliminary data.</text>
</comment>
<dbReference type="OrthoDB" id="6428844at2"/>
<gene>
    <name evidence="1" type="ORF">SS37_22980</name>
</gene>
<dbReference type="PATRIC" id="fig|1619248.3.peg.4441"/>
<dbReference type="AlphaFoldDB" id="A0A0F1A838"/>
<sequence length="75" mass="8525">MNKFIAIVALSLVAIISGCKEEAKTTKWYRDHPDELKVVYEKCQKSGDASENCKNANEAHYQIQQLNAPTLKFHD</sequence>
<dbReference type="EMBL" id="JZYX01000068">
    <property type="protein sequence ID" value="KJN17938.1"/>
    <property type="molecule type" value="Genomic_DNA"/>
</dbReference>
<reference evidence="1 2" key="1">
    <citation type="submission" date="2015-03" db="EMBL/GenBank/DDBJ databases">
        <authorList>
            <person name="McCorrison J."/>
            <person name="Sanka R."/>
            <person name="Adams M."/>
            <person name="Brinkac L."/>
            <person name="Nierman W."/>
            <person name="Sutton G."/>
            <person name="Nelson K."/>
            <person name="Kiedrowski L."/>
            <person name="Guerrero D."/>
            <person name="Bonomo R."/>
        </authorList>
    </citation>
    <scope>NUCLEOTIDE SEQUENCE [LARGE SCALE GENOMIC DNA]</scope>
    <source>
        <strain evidence="1 2">35699</strain>
    </source>
</reference>
<dbReference type="PROSITE" id="PS51257">
    <property type="entry name" value="PROKAR_LIPOPROTEIN"/>
    <property type="match status" value="1"/>
</dbReference>
<accession>A0A0F1A838</accession>
<dbReference type="RefSeq" id="WP_032722788.1">
    <property type="nucleotide sequence ID" value="NZ_JZYX01000068.1"/>
</dbReference>
<name>A0A0F1A838_9ENTR</name>
<evidence type="ECO:0000313" key="1">
    <source>
        <dbReference type="EMBL" id="KJN17938.1"/>
    </source>
</evidence>
<protein>
    <submittedName>
        <fullName evidence="1">Lipoprotein</fullName>
    </submittedName>
</protein>